<reference evidence="2" key="1">
    <citation type="submission" date="2011-07" db="EMBL/GenBank/DDBJ databases">
        <authorList>
            <consortium name="Caenorhabditis brenneri Sequencing and Analysis Consortium"/>
            <person name="Wilson R.K."/>
        </authorList>
    </citation>
    <scope>NUCLEOTIDE SEQUENCE [LARGE SCALE GENOMIC DNA]</scope>
    <source>
        <strain evidence="2">PB2801</strain>
    </source>
</reference>
<protein>
    <submittedName>
        <fullName evidence="1">Uncharacterized protein</fullName>
    </submittedName>
</protein>
<organism evidence="2">
    <name type="scientific">Caenorhabditis brenneri</name>
    <name type="common">Nematode worm</name>
    <dbReference type="NCBI Taxonomy" id="135651"/>
    <lineage>
        <taxon>Eukaryota</taxon>
        <taxon>Metazoa</taxon>
        <taxon>Ecdysozoa</taxon>
        <taxon>Nematoda</taxon>
        <taxon>Chromadorea</taxon>
        <taxon>Rhabditida</taxon>
        <taxon>Rhabditina</taxon>
        <taxon>Rhabditomorpha</taxon>
        <taxon>Rhabditoidea</taxon>
        <taxon>Rhabditidae</taxon>
        <taxon>Peloderinae</taxon>
        <taxon>Caenorhabditis</taxon>
    </lineage>
</organism>
<evidence type="ECO:0000313" key="1">
    <source>
        <dbReference type="EMBL" id="EGT57884.1"/>
    </source>
</evidence>
<keyword evidence="2" id="KW-1185">Reference proteome</keyword>
<name>G0MH76_CAEBE</name>
<gene>
    <name evidence="1" type="ORF">CAEBREN_12177</name>
</gene>
<dbReference type="AlphaFoldDB" id="G0MH76"/>
<dbReference type="HOGENOM" id="CLU_2624200_0_0_1"/>
<evidence type="ECO:0000313" key="2">
    <source>
        <dbReference type="Proteomes" id="UP000008068"/>
    </source>
</evidence>
<dbReference type="InParanoid" id="G0MH76"/>
<accession>G0MH76</accession>
<dbReference type="Proteomes" id="UP000008068">
    <property type="component" value="Unassembled WGS sequence"/>
</dbReference>
<sequence length="78" mass="9303">MTICKTNLPSWEIEQKNPVNCNEIITDLRFMIVMIAEIIDLGERLFTNESQTKLQELMEEFHNLPDINDYIHDFEIPY</sequence>
<dbReference type="EMBL" id="GL379794">
    <property type="protein sequence ID" value="EGT57884.1"/>
    <property type="molecule type" value="Genomic_DNA"/>
</dbReference>
<proteinExistence type="predicted"/>